<dbReference type="AlphaFoldDB" id="A0A2I0W542"/>
<feature type="region of interest" description="Disordered" evidence="1">
    <location>
        <begin position="405"/>
        <end position="436"/>
    </location>
</feature>
<sequence>MGTNGTCLEECPAVEVQVVKEMELEIISCDNTAVDILNKFDVLFGLEESNEVNVFESDKVKDVEEGEIVISNKYLALNGFGGGAEMAAADGRRPPIISVGDSRSVGSTAVRVPPRINHSISPPAFGDSNRFFDLESKGRFKSAKPFSNHGRSNENSISEVNCSRKEVNVISIEGISDLVKNPLSGSDKALSTCWALEEEEAKEQVNGMTGVAQEKGDLEKVRECESANLGNCVMKMLINLQVFGENVPYHVIGMELRRQCTQFGRCHLTLLRMGWALCAFEDPRDLDQLFVADLGEFVILDIDVLESPIASASKARSATSVMETEAELKISCEEISQGDPVLCRHLESVKGQRILCPHQESEKMKGSLPTLGECERIKGSLPTLGEYFLGRDLSRRSGSLSTLGKCKRMKGSLPTPKRMKGSLPTPGECEKTKGSLPTQEECERTKGSLPTLRECKRTTILCQH</sequence>
<keyword evidence="3" id="KW-1185">Reference proteome</keyword>
<accession>A0A2I0W542</accession>
<proteinExistence type="predicted"/>
<protein>
    <recommendedName>
        <fullName evidence="4">DUF4283 domain-containing protein</fullName>
    </recommendedName>
</protein>
<dbReference type="EMBL" id="KZ502911">
    <property type="protein sequence ID" value="PKU70767.1"/>
    <property type="molecule type" value="Genomic_DNA"/>
</dbReference>
<dbReference type="Proteomes" id="UP000233837">
    <property type="component" value="Unassembled WGS sequence"/>
</dbReference>
<organism evidence="2 3">
    <name type="scientific">Dendrobium catenatum</name>
    <dbReference type="NCBI Taxonomy" id="906689"/>
    <lineage>
        <taxon>Eukaryota</taxon>
        <taxon>Viridiplantae</taxon>
        <taxon>Streptophyta</taxon>
        <taxon>Embryophyta</taxon>
        <taxon>Tracheophyta</taxon>
        <taxon>Spermatophyta</taxon>
        <taxon>Magnoliopsida</taxon>
        <taxon>Liliopsida</taxon>
        <taxon>Asparagales</taxon>
        <taxon>Orchidaceae</taxon>
        <taxon>Epidendroideae</taxon>
        <taxon>Malaxideae</taxon>
        <taxon>Dendrobiinae</taxon>
        <taxon>Dendrobium</taxon>
    </lineage>
</organism>
<evidence type="ECO:0008006" key="4">
    <source>
        <dbReference type="Google" id="ProtNLM"/>
    </source>
</evidence>
<evidence type="ECO:0000313" key="3">
    <source>
        <dbReference type="Proteomes" id="UP000233837"/>
    </source>
</evidence>
<name>A0A2I0W542_9ASPA</name>
<reference evidence="2 3" key="2">
    <citation type="journal article" date="2017" name="Nature">
        <title>The Apostasia genome and the evolution of orchids.</title>
        <authorList>
            <person name="Zhang G.Q."/>
            <person name="Liu K.W."/>
            <person name="Li Z."/>
            <person name="Lohaus R."/>
            <person name="Hsiao Y.Y."/>
            <person name="Niu S.C."/>
            <person name="Wang J.Y."/>
            <person name="Lin Y.C."/>
            <person name="Xu Q."/>
            <person name="Chen L.J."/>
            <person name="Yoshida K."/>
            <person name="Fujiwara S."/>
            <person name="Wang Z.W."/>
            <person name="Zhang Y.Q."/>
            <person name="Mitsuda N."/>
            <person name="Wang M."/>
            <person name="Liu G.H."/>
            <person name="Pecoraro L."/>
            <person name="Huang H.X."/>
            <person name="Xiao X.J."/>
            <person name="Lin M."/>
            <person name="Wu X.Y."/>
            <person name="Wu W.L."/>
            <person name="Chen Y.Y."/>
            <person name="Chang S.B."/>
            <person name="Sakamoto S."/>
            <person name="Ohme-Takagi M."/>
            <person name="Yagi M."/>
            <person name="Zeng S.J."/>
            <person name="Shen C.Y."/>
            <person name="Yeh C.M."/>
            <person name="Luo Y.B."/>
            <person name="Tsai W.C."/>
            <person name="Van de Peer Y."/>
            <person name="Liu Z.J."/>
        </authorList>
    </citation>
    <scope>NUCLEOTIDE SEQUENCE [LARGE SCALE GENOMIC DNA]</scope>
    <source>
        <tissue evidence="2">The whole plant</tissue>
    </source>
</reference>
<gene>
    <name evidence="2" type="ORF">MA16_Dca012520</name>
</gene>
<evidence type="ECO:0000256" key="1">
    <source>
        <dbReference type="SAM" id="MobiDB-lite"/>
    </source>
</evidence>
<evidence type="ECO:0000313" key="2">
    <source>
        <dbReference type="EMBL" id="PKU70767.1"/>
    </source>
</evidence>
<reference evidence="2 3" key="1">
    <citation type="journal article" date="2016" name="Sci. Rep.">
        <title>The Dendrobium catenatum Lindl. genome sequence provides insights into polysaccharide synthase, floral development and adaptive evolution.</title>
        <authorList>
            <person name="Zhang G.Q."/>
            <person name="Xu Q."/>
            <person name="Bian C."/>
            <person name="Tsai W.C."/>
            <person name="Yeh C.M."/>
            <person name="Liu K.W."/>
            <person name="Yoshida K."/>
            <person name="Zhang L.S."/>
            <person name="Chang S.B."/>
            <person name="Chen F."/>
            <person name="Shi Y."/>
            <person name="Su Y.Y."/>
            <person name="Zhang Y.Q."/>
            <person name="Chen L.J."/>
            <person name="Yin Y."/>
            <person name="Lin M."/>
            <person name="Huang H."/>
            <person name="Deng H."/>
            <person name="Wang Z.W."/>
            <person name="Zhu S.L."/>
            <person name="Zhao X."/>
            <person name="Deng C."/>
            <person name="Niu S.C."/>
            <person name="Huang J."/>
            <person name="Wang M."/>
            <person name="Liu G.H."/>
            <person name="Yang H.J."/>
            <person name="Xiao X.J."/>
            <person name="Hsiao Y.Y."/>
            <person name="Wu W.L."/>
            <person name="Chen Y.Y."/>
            <person name="Mitsuda N."/>
            <person name="Ohme-Takagi M."/>
            <person name="Luo Y.B."/>
            <person name="Van de Peer Y."/>
            <person name="Liu Z.J."/>
        </authorList>
    </citation>
    <scope>NUCLEOTIDE SEQUENCE [LARGE SCALE GENOMIC DNA]</scope>
    <source>
        <tissue evidence="2">The whole plant</tissue>
    </source>
</reference>